<dbReference type="Pfam" id="PF09626">
    <property type="entry name" value="DHC"/>
    <property type="match status" value="1"/>
</dbReference>
<dbReference type="PANTHER" id="PTHR30485:SF2">
    <property type="entry name" value="BLL0597 PROTEIN"/>
    <property type="match status" value="1"/>
</dbReference>
<accession>A0A3B0ZCN1</accession>
<keyword evidence="4 6" id="KW-1133">Transmembrane helix</keyword>
<dbReference type="AlphaFoldDB" id="A0A3B0ZCN1"/>
<evidence type="ECO:0000256" key="1">
    <source>
        <dbReference type="ARBA" id="ARBA00004651"/>
    </source>
</evidence>
<dbReference type="InterPro" id="IPR011577">
    <property type="entry name" value="Cyt_b561_bac/Ni-Hgenase"/>
</dbReference>
<evidence type="ECO:0000256" key="5">
    <source>
        <dbReference type="ARBA" id="ARBA00023136"/>
    </source>
</evidence>
<evidence type="ECO:0000256" key="3">
    <source>
        <dbReference type="ARBA" id="ARBA00022692"/>
    </source>
</evidence>
<dbReference type="GO" id="GO:0022904">
    <property type="term" value="P:respiratory electron transport chain"/>
    <property type="evidence" value="ECO:0007669"/>
    <property type="project" value="InterPro"/>
</dbReference>
<dbReference type="InterPro" id="IPR016174">
    <property type="entry name" value="Di-haem_cyt_TM"/>
</dbReference>
<dbReference type="PANTHER" id="PTHR30485">
    <property type="entry name" value="NI/FE-HYDROGENASE 1 B-TYPE CYTOCHROME SUBUNIT"/>
    <property type="match status" value="1"/>
</dbReference>
<feature type="domain" description="Cytochrome b561 bacterial/Ni-hydrogenase" evidence="7">
    <location>
        <begin position="9"/>
        <end position="183"/>
    </location>
</feature>
<evidence type="ECO:0000256" key="6">
    <source>
        <dbReference type="SAM" id="Phobius"/>
    </source>
</evidence>
<evidence type="ECO:0000313" key="8">
    <source>
        <dbReference type="EMBL" id="VAW85953.1"/>
    </source>
</evidence>
<evidence type="ECO:0000259" key="7">
    <source>
        <dbReference type="Pfam" id="PF01292"/>
    </source>
</evidence>
<feature type="transmembrane region" description="Helical" evidence="6">
    <location>
        <begin position="149"/>
        <end position="171"/>
    </location>
</feature>
<comment type="subcellular location">
    <subcellularLocation>
        <location evidence="1">Cell membrane</location>
        <topology evidence="1">Multi-pass membrane protein</topology>
    </subcellularLocation>
</comment>
<dbReference type="InterPro" id="IPR018588">
    <property type="entry name" value="Dihaem_cytochrome-c"/>
</dbReference>
<dbReference type="SUPFAM" id="SSF81342">
    <property type="entry name" value="Transmembrane di-heme cytochromes"/>
    <property type="match status" value="1"/>
</dbReference>
<gene>
    <name evidence="8" type="ORF">MNBD_GAMMA17-1086</name>
</gene>
<dbReference type="GO" id="GO:0005886">
    <property type="term" value="C:plasma membrane"/>
    <property type="evidence" value="ECO:0007669"/>
    <property type="project" value="UniProtKB-SubCell"/>
</dbReference>
<sequence length="371" mass="41838">MAQLKEERVWDLPTRLFHWLMVLAFALAWATYDNSRHLDIHTISGYTFFGLLLFRLIWGVVGSHYARFSEFSYAPGEAWSYIRSLFGSGVKHYIGHNPAGAWAIFILLTLGLLLAVSGVLLLGGEEQQGPFAGYISFDQSVPFSMLHEAVAWAMIVLVAVHVGGVVIESILHRENLVGAMFRGTKWITGESAMVPAHRLVASMMFITVIIWGGLSLNTYLVATNDQPYLPFKGPSLAMNEQWNEECGACHLAFHPGLLPIRAWQHLFAQQEDHFQEDLMLDEETLIELMNYARENSAEKRQTEAAWKINRSVMKNETPLKITEVAYWKEKHADITDAVWQQESIQSKANCGACHHDAEQGTFQDAAMKIPE</sequence>
<dbReference type="EMBL" id="UOFQ01000033">
    <property type="protein sequence ID" value="VAW85953.1"/>
    <property type="molecule type" value="Genomic_DNA"/>
</dbReference>
<dbReference type="Gene3D" id="1.20.950.20">
    <property type="entry name" value="Transmembrane di-heme cytochromes, Chain C"/>
    <property type="match status" value="1"/>
</dbReference>
<dbReference type="GO" id="GO:0009055">
    <property type="term" value="F:electron transfer activity"/>
    <property type="evidence" value="ECO:0007669"/>
    <property type="project" value="InterPro"/>
</dbReference>
<protein>
    <submittedName>
        <fullName evidence="8">Cytochrome b</fullName>
    </submittedName>
</protein>
<keyword evidence="2" id="KW-1003">Cell membrane</keyword>
<dbReference type="GO" id="GO:0020037">
    <property type="term" value="F:heme binding"/>
    <property type="evidence" value="ECO:0007669"/>
    <property type="project" value="TreeGrafter"/>
</dbReference>
<dbReference type="InterPro" id="IPR051542">
    <property type="entry name" value="Hydrogenase_cytochrome"/>
</dbReference>
<feature type="transmembrane region" description="Helical" evidence="6">
    <location>
        <begin position="101"/>
        <end position="122"/>
    </location>
</feature>
<feature type="transmembrane region" description="Helical" evidence="6">
    <location>
        <begin position="43"/>
        <end position="61"/>
    </location>
</feature>
<evidence type="ECO:0000256" key="4">
    <source>
        <dbReference type="ARBA" id="ARBA00022989"/>
    </source>
</evidence>
<evidence type="ECO:0000256" key="2">
    <source>
        <dbReference type="ARBA" id="ARBA00022475"/>
    </source>
</evidence>
<proteinExistence type="predicted"/>
<feature type="transmembrane region" description="Helical" evidence="6">
    <location>
        <begin position="12"/>
        <end position="31"/>
    </location>
</feature>
<feature type="transmembrane region" description="Helical" evidence="6">
    <location>
        <begin position="192"/>
        <end position="214"/>
    </location>
</feature>
<reference evidence="8" key="1">
    <citation type="submission" date="2018-06" db="EMBL/GenBank/DDBJ databases">
        <authorList>
            <person name="Zhirakovskaya E."/>
        </authorList>
    </citation>
    <scope>NUCLEOTIDE SEQUENCE</scope>
</reference>
<keyword evidence="5 6" id="KW-0472">Membrane</keyword>
<organism evidence="8">
    <name type="scientific">hydrothermal vent metagenome</name>
    <dbReference type="NCBI Taxonomy" id="652676"/>
    <lineage>
        <taxon>unclassified sequences</taxon>
        <taxon>metagenomes</taxon>
        <taxon>ecological metagenomes</taxon>
    </lineage>
</organism>
<dbReference type="Pfam" id="PF01292">
    <property type="entry name" value="Ni_hydr_CYTB"/>
    <property type="match status" value="1"/>
</dbReference>
<keyword evidence="3 6" id="KW-0812">Transmembrane</keyword>
<name>A0A3B0ZCN1_9ZZZZ</name>